<dbReference type="VEuPathDB" id="TrichDB:TVAG_053570"/>
<evidence type="ECO:0000313" key="2">
    <source>
        <dbReference type="Proteomes" id="UP000001542"/>
    </source>
</evidence>
<dbReference type="AlphaFoldDB" id="A2EMW0"/>
<reference evidence="1" key="1">
    <citation type="submission" date="2006-10" db="EMBL/GenBank/DDBJ databases">
        <authorList>
            <person name="Amadeo P."/>
            <person name="Zhao Q."/>
            <person name="Wortman J."/>
            <person name="Fraser-Liggett C."/>
            <person name="Carlton J."/>
        </authorList>
    </citation>
    <scope>NUCLEOTIDE SEQUENCE</scope>
    <source>
        <strain evidence="1">G3</strain>
    </source>
</reference>
<dbReference type="InParanoid" id="A2EMW0"/>
<protein>
    <submittedName>
        <fullName evidence="1">Uncharacterized protein</fullName>
    </submittedName>
</protein>
<organism evidence="1 2">
    <name type="scientific">Trichomonas vaginalis (strain ATCC PRA-98 / G3)</name>
    <dbReference type="NCBI Taxonomy" id="412133"/>
    <lineage>
        <taxon>Eukaryota</taxon>
        <taxon>Metamonada</taxon>
        <taxon>Parabasalia</taxon>
        <taxon>Trichomonadida</taxon>
        <taxon>Trichomonadidae</taxon>
        <taxon>Trichomonas</taxon>
    </lineage>
</organism>
<proteinExistence type="predicted"/>
<keyword evidence="2" id="KW-1185">Reference proteome</keyword>
<dbReference type="Proteomes" id="UP000001542">
    <property type="component" value="Unassembled WGS sequence"/>
</dbReference>
<dbReference type="EMBL" id="DS113434">
    <property type="protein sequence ID" value="EAY06033.1"/>
    <property type="molecule type" value="Genomic_DNA"/>
</dbReference>
<evidence type="ECO:0000313" key="1">
    <source>
        <dbReference type="EMBL" id="EAY06033.1"/>
    </source>
</evidence>
<gene>
    <name evidence="1" type="ORF">TVAG_053570</name>
</gene>
<reference evidence="1" key="2">
    <citation type="journal article" date="2007" name="Science">
        <title>Draft genome sequence of the sexually transmitted pathogen Trichomonas vaginalis.</title>
        <authorList>
            <person name="Carlton J.M."/>
            <person name="Hirt R.P."/>
            <person name="Silva J.C."/>
            <person name="Delcher A.L."/>
            <person name="Schatz M."/>
            <person name="Zhao Q."/>
            <person name="Wortman J.R."/>
            <person name="Bidwell S.L."/>
            <person name="Alsmark U.C.M."/>
            <person name="Besteiro S."/>
            <person name="Sicheritz-Ponten T."/>
            <person name="Noel C.J."/>
            <person name="Dacks J.B."/>
            <person name="Foster P.G."/>
            <person name="Simillion C."/>
            <person name="Van de Peer Y."/>
            <person name="Miranda-Saavedra D."/>
            <person name="Barton G.J."/>
            <person name="Westrop G.D."/>
            <person name="Mueller S."/>
            <person name="Dessi D."/>
            <person name="Fiori P.L."/>
            <person name="Ren Q."/>
            <person name="Paulsen I."/>
            <person name="Zhang H."/>
            <person name="Bastida-Corcuera F.D."/>
            <person name="Simoes-Barbosa A."/>
            <person name="Brown M.T."/>
            <person name="Hayes R.D."/>
            <person name="Mukherjee M."/>
            <person name="Okumura C.Y."/>
            <person name="Schneider R."/>
            <person name="Smith A.J."/>
            <person name="Vanacova S."/>
            <person name="Villalvazo M."/>
            <person name="Haas B.J."/>
            <person name="Pertea M."/>
            <person name="Feldblyum T.V."/>
            <person name="Utterback T.R."/>
            <person name="Shu C.L."/>
            <person name="Osoegawa K."/>
            <person name="de Jong P.J."/>
            <person name="Hrdy I."/>
            <person name="Horvathova L."/>
            <person name="Zubacova Z."/>
            <person name="Dolezal P."/>
            <person name="Malik S.B."/>
            <person name="Logsdon J.M. Jr."/>
            <person name="Henze K."/>
            <person name="Gupta A."/>
            <person name="Wang C.C."/>
            <person name="Dunne R.L."/>
            <person name="Upcroft J.A."/>
            <person name="Upcroft P."/>
            <person name="White O."/>
            <person name="Salzberg S.L."/>
            <person name="Tang P."/>
            <person name="Chiu C.-H."/>
            <person name="Lee Y.-S."/>
            <person name="Embley T.M."/>
            <person name="Coombs G.H."/>
            <person name="Mottram J.C."/>
            <person name="Tachezy J."/>
            <person name="Fraser-Liggett C.M."/>
            <person name="Johnson P.J."/>
        </authorList>
    </citation>
    <scope>NUCLEOTIDE SEQUENCE [LARGE SCALE GENOMIC DNA]</scope>
    <source>
        <strain evidence="1">G3</strain>
    </source>
</reference>
<sequence>MQDQTPEVISHKGEIIESLRDAVEFGSYEIEDHRMVDTVAYNDQSGKLYLYIYTFEGYLKPNQVHKVACSSLKITVDFKLPRDWIIVAKFKASMLQCSMCQELQFLPEKSMSMENVVDAISVALAPAVLGLIKLPPPFLKIMSAAFKTQIDNPNGDVRPAPNPELAAQSLKLMDQFEQNQKQIISDIEKQLGFGLNSDEGHHHMRNRMRIPERHYHRHHHHPYDFA</sequence>
<dbReference type="VEuPathDB" id="TrichDB:TVAGG3_0755470"/>
<accession>A2EMW0</accession>
<dbReference type="KEGG" id="tva:4763907"/>
<name>A2EMW0_TRIV3</name>